<proteinExistence type="predicted"/>
<comment type="caution">
    <text evidence="3">The sequence shown here is derived from an EMBL/GenBank/DDBJ whole genome shotgun (WGS) entry which is preliminary data.</text>
</comment>
<sequence length="236" mass="26298">MYRHLVAAIFLAAICSVSSVINSPPLTKVFGAHKERKDYKLCKIFKCLYVEMGCADTPLRRDDAMWRGNLYESLKMADTKTCPWRPCEGFDQPEHQFCQLQETACPVSDVPYGMCGQGMRCCSTQLTPMASPLLEAITSPTTKEGLNQALVSVISSLSPEMRSAQEVSTPSVPVHTTRPPQLDTPTTTSDPLKCYDSEHPNRRCILGAFCSFDPADKLMPFHYCPDPEEICCENML</sequence>
<feature type="chain" id="PRO_5043438629" evidence="2">
    <location>
        <begin position="20"/>
        <end position="236"/>
    </location>
</feature>
<accession>A0AAV2HVI8</accession>
<dbReference type="Proteomes" id="UP001497497">
    <property type="component" value="Unassembled WGS sequence"/>
</dbReference>
<feature type="signal peptide" evidence="2">
    <location>
        <begin position="1"/>
        <end position="19"/>
    </location>
</feature>
<keyword evidence="2" id="KW-0732">Signal</keyword>
<reference evidence="3 4" key="1">
    <citation type="submission" date="2024-04" db="EMBL/GenBank/DDBJ databases">
        <authorList>
            <consortium name="Genoscope - CEA"/>
            <person name="William W."/>
        </authorList>
    </citation>
    <scope>NUCLEOTIDE SEQUENCE [LARGE SCALE GENOMIC DNA]</scope>
</reference>
<protein>
    <submittedName>
        <fullName evidence="3">Uncharacterized protein</fullName>
    </submittedName>
</protein>
<feature type="region of interest" description="Disordered" evidence="1">
    <location>
        <begin position="166"/>
        <end position="189"/>
    </location>
</feature>
<organism evidence="3 4">
    <name type="scientific">Lymnaea stagnalis</name>
    <name type="common">Great pond snail</name>
    <name type="synonym">Helix stagnalis</name>
    <dbReference type="NCBI Taxonomy" id="6523"/>
    <lineage>
        <taxon>Eukaryota</taxon>
        <taxon>Metazoa</taxon>
        <taxon>Spiralia</taxon>
        <taxon>Lophotrochozoa</taxon>
        <taxon>Mollusca</taxon>
        <taxon>Gastropoda</taxon>
        <taxon>Heterobranchia</taxon>
        <taxon>Euthyneura</taxon>
        <taxon>Panpulmonata</taxon>
        <taxon>Hygrophila</taxon>
        <taxon>Lymnaeoidea</taxon>
        <taxon>Lymnaeidae</taxon>
        <taxon>Lymnaea</taxon>
    </lineage>
</organism>
<keyword evidence="4" id="KW-1185">Reference proteome</keyword>
<evidence type="ECO:0000256" key="1">
    <source>
        <dbReference type="SAM" id="MobiDB-lite"/>
    </source>
</evidence>
<dbReference type="EMBL" id="CAXITT010000272">
    <property type="protein sequence ID" value="CAL1537715.1"/>
    <property type="molecule type" value="Genomic_DNA"/>
</dbReference>
<name>A0AAV2HVI8_LYMST</name>
<gene>
    <name evidence="3" type="ORF">GSLYS_00011617001</name>
</gene>
<dbReference type="AlphaFoldDB" id="A0AAV2HVI8"/>
<evidence type="ECO:0000256" key="2">
    <source>
        <dbReference type="SAM" id="SignalP"/>
    </source>
</evidence>
<evidence type="ECO:0000313" key="4">
    <source>
        <dbReference type="Proteomes" id="UP001497497"/>
    </source>
</evidence>
<evidence type="ECO:0000313" key="3">
    <source>
        <dbReference type="EMBL" id="CAL1537715.1"/>
    </source>
</evidence>